<dbReference type="PANTHER" id="PTHR22884">
    <property type="entry name" value="SET DOMAIN PROTEINS"/>
    <property type="match status" value="1"/>
</dbReference>
<feature type="region of interest" description="Disordered" evidence="8">
    <location>
        <begin position="672"/>
        <end position="694"/>
    </location>
</feature>
<dbReference type="Pfam" id="PF17907">
    <property type="entry name" value="AWS"/>
    <property type="match status" value="1"/>
</dbReference>
<sequence>MLIELVTAEAILEPMARTRRSLVAPDSLPLAVDQPPRPSSDSSLSSPPPSLPPSPLQVAPLLPSANRLTRASRTLSSLPSTPDPTSGPSIFPEGLVGHSSQREKPRRKFFRQSKARALQLPKRGRSPAPVVPMEKILRALGDGELEKKEGLSLKKYPQDYEEEKASKGKGKKRATPSDEDTAEEAKPAPKPQHVTKSYLSSGLYCQEEKPITSQTLVARVLKAREEENKADKLRKAEERKTKGRRSEPMRPTGEGVRTTRARVSLSSSARPPQMPTEFDPKNNVKKDSVTVQTDRPILPPLPYDFGYTLFFGKQHDFELPYNIKEEFAKGVLDGKKKPDGFTKIRANIYPERQKIASDIKAVCKCDSTSNCGEQCINRIMSYLCGKGCPCAERCENRSLNRRKAPSYKVTYMGARGFGIVITEDVSEGDFIMDYRGEVIDLDTFRDRICTTYRLTKNYYALSYSPYEVIDAGLRGNDARFINHGCAPNLEVRKYQTLGDGWEEYEVGMWASRDIKKGEELFYDYNFEHFSAQPLGSQTRCACGAPNCTGYFGRRPAQSSTMPVASEESRGQAPESYERGQRSGKPVPSKGKMGRRQHLHPVTSVLASASRSRRTVVVSASTRSAPSLIRSSSTSSNDVPLRTPEPIIVEVQPTDDAVQESADGDARLLKVGRKRKSAPVPIGQEKGGERVMKKKRSFMVPSVVITTASKHAVNGSAEDQQGGRRRSTRGKA</sequence>
<feature type="compositionally biased region" description="Basic residues" evidence="8">
    <location>
        <begin position="722"/>
        <end position="731"/>
    </location>
</feature>
<keyword evidence="5" id="KW-0808">Transferase</keyword>
<feature type="region of interest" description="Disordered" evidence="8">
    <location>
        <begin position="228"/>
        <end position="287"/>
    </location>
</feature>
<keyword evidence="4" id="KW-0489">Methyltransferase</keyword>
<feature type="domain" description="AWS" evidence="11">
    <location>
        <begin position="358"/>
        <end position="403"/>
    </location>
</feature>
<gene>
    <name evidence="12" type="ORF">L198_04251</name>
</gene>
<dbReference type="InterPro" id="IPR003616">
    <property type="entry name" value="Post-SET_dom"/>
</dbReference>
<evidence type="ECO:0000313" key="12">
    <source>
        <dbReference type="EMBL" id="ODN96536.1"/>
    </source>
</evidence>
<keyword evidence="7" id="KW-0539">Nucleus</keyword>
<dbReference type="GO" id="GO:0042054">
    <property type="term" value="F:histone methyltransferase activity"/>
    <property type="evidence" value="ECO:0007669"/>
    <property type="project" value="InterPro"/>
</dbReference>
<evidence type="ECO:0000256" key="5">
    <source>
        <dbReference type="ARBA" id="ARBA00022679"/>
    </source>
</evidence>
<evidence type="ECO:0000256" key="4">
    <source>
        <dbReference type="ARBA" id="ARBA00022603"/>
    </source>
</evidence>
<feature type="domain" description="SET" evidence="9">
    <location>
        <begin position="392"/>
        <end position="525"/>
    </location>
</feature>
<keyword evidence="13" id="KW-1185">Reference proteome</keyword>
<evidence type="ECO:0000313" key="13">
    <source>
        <dbReference type="Proteomes" id="UP000094819"/>
    </source>
</evidence>
<evidence type="ECO:0000259" key="10">
    <source>
        <dbReference type="PROSITE" id="PS50868"/>
    </source>
</evidence>
<dbReference type="SMART" id="SM00317">
    <property type="entry name" value="SET"/>
    <property type="match status" value="1"/>
</dbReference>
<feature type="compositionally biased region" description="Basic and acidic residues" evidence="8">
    <location>
        <begin position="228"/>
        <end position="248"/>
    </location>
</feature>
<dbReference type="EMBL" id="AWGH01000011">
    <property type="protein sequence ID" value="ODN96536.1"/>
    <property type="molecule type" value="Genomic_DNA"/>
</dbReference>
<feature type="compositionally biased region" description="Basic residues" evidence="8">
    <location>
        <begin position="104"/>
        <end position="114"/>
    </location>
</feature>
<dbReference type="SUPFAM" id="SSF82199">
    <property type="entry name" value="SET domain"/>
    <property type="match status" value="1"/>
</dbReference>
<protein>
    <recommendedName>
        <fullName evidence="14">Histone-lysine N-methyltransferase ASH1L</fullName>
    </recommendedName>
</protein>
<reference evidence="12 13" key="1">
    <citation type="submission" date="2016-06" db="EMBL/GenBank/DDBJ databases">
        <title>Evolution of pathogenesis and genome organization in the Tremellales.</title>
        <authorList>
            <person name="Cuomo C."/>
            <person name="Litvintseva A."/>
            <person name="Heitman J."/>
            <person name="Chen Y."/>
            <person name="Sun S."/>
            <person name="Springer D."/>
            <person name="Dromer F."/>
            <person name="Young S."/>
            <person name="Zeng Q."/>
            <person name="Chapman S."/>
            <person name="Gujja S."/>
            <person name="Saif S."/>
            <person name="Birren B."/>
        </authorList>
    </citation>
    <scope>NUCLEOTIDE SEQUENCE [LARGE SCALE GENOMIC DNA]</scope>
    <source>
        <strain evidence="12 13">CBS 7118</strain>
    </source>
</reference>
<evidence type="ECO:0000256" key="3">
    <source>
        <dbReference type="ARBA" id="ARBA00022454"/>
    </source>
</evidence>
<feature type="compositionally biased region" description="Pro residues" evidence="8">
    <location>
        <begin position="46"/>
        <end position="55"/>
    </location>
</feature>
<dbReference type="GO" id="GO:0005694">
    <property type="term" value="C:chromosome"/>
    <property type="evidence" value="ECO:0007669"/>
    <property type="project" value="UniProtKB-SubCell"/>
</dbReference>
<dbReference type="RefSeq" id="XP_019031782.1">
    <property type="nucleotide sequence ID" value="XM_019176372.1"/>
</dbReference>
<keyword evidence="3" id="KW-0158">Chromosome</keyword>
<dbReference type="PROSITE" id="PS50280">
    <property type="entry name" value="SET"/>
    <property type="match status" value="1"/>
</dbReference>
<feature type="domain" description="Post-SET" evidence="10">
    <location>
        <begin position="536"/>
        <end position="552"/>
    </location>
</feature>
<evidence type="ECO:0008006" key="14">
    <source>
        <dbReference type="Google" id="ProtNLM"/>
    </source>
</evidence>
<accession>A0A1E3J8X5</accession>
<evidence type="ECO:0000256" key="7">
    <source>
        <dbReference type="ARBA" id="ARBA00023242"/>
    </source>
</evidence>
<dbReference type="InterPro" id="IPR050777">
    <property type="entry name" value="SET2_Histone-Lys_MeTrsfase"/>
</dbReference>
<dbReference type="InterPro" id="IPR046341">
    <property type="entry name" value="SET_dom_sf"/>
</dbReference>
<dbReference type="OrthoDB" id="308383at2759"/>
<keyword evidence="6" id="KW-0949">S-adenosyl-L-methionine</keyword>
<comment type="subcellular location">
    <subcellularLocation>
        <location evidence="2">Chromosome</location>
    </subcellularLocation>
    <subcellularLocation>
        <location evidence="1">Nucleus</location>
    </subcellularLocation>
</comment>
<feature type="compositionally biased region" description="Low complexity" evidence="8">
    <location>
        <begin position="56"/>
        <end position="89"/>
    </location>
</feature>
<feature type="region of interest" description="Disordered" evidence="8">
    <location>
        <begin position="554"/>
        <end position="596"/>
    </location>
</feature>
<dbReference type="Gene3D" id="2.170.270.10">
    <property type="entry name" value="SET domain"/>
    <property type="match status" value="1"/>
</dbReference>
<dbReference type="Proteomes" id="UP000094819">
    <property type="component" value="Unassembled WGS sequence"/>
</dbReference>
<dbReference type="Pfam" id="PF00856">
    <property type="entry name" value="SET"/>
    <property type="match status" value="1"/>
</dbReference>
<evidence type="ECO:0000256" key="1">
    <source>
        <dbReference type="ARBA" id="ARBA00004123"/>
    </source>
</evidence>
<feature type="region of interest" description="Disordered" evidence="8">
    <location>
        <begin position="709"/>
        <end position="731"/>
    </location>
</feature>
<dbReference type="AlphaFoldDB" id="A0A1E3J8X5"/>
<feature type="compositionally biased region" description="Basic and acidic residues" evidence="8">
    <location>
        <begin position="278"/>
        <end position="287"/>
    </location>
</feature>
<dbReference type="PROSITE" id="PS50868">
    <property type="entry name" value="POST_SET"/>
    <property type="match status" value="1"/>
</dbReference>
<dbReference type="PROSITE" id="PS51215">
    <property type="entry name" value="AWS"/>
    <property type="match status" value="1"/>
</dbReference>
<comment type="caution">
    <text evidence="12">The sequence shown here is derived from an EMBL/GenBank/DDBJ whole genome shotgun (WGS) entry which is preliminary data.</text>
</comment>
<evidence type="ECO:0000256" key="2">
    <source>
        <dbReference type="ARBA" id="ARBA00004286"/>
    </source>
</evidence>
<dbReference type="InterPro" id="IPR006560">
    <property type="entry name" value="AWS_dom"/>
</dbReference>
<dbReference type="GO" id="GO:0032259">
    <property type="term" value="P:methylation"/>
    <property type="evidence" value="ECO:0007669"/>
    <property type="project" value="UniProtKB-KW"/>
</dbReference>
<evidence type="ECO:0000259" key="9">
    <source>
        <dbReference type="PROSITE" id="PS50280"/>
    </source>
</evidence>
<name>A0A1E3J8X5_9TREE</name>
<feature type="compositionally biased region" description="Basic and acidic residues" evidence="8">
    <location>
        <begin position="144"/>
        <end position="166"/>
    </location>
</feature>
<evidence type="ECO:0000256" key="8">
    <source>
        <dbReference type="SAM" id="MobiDB-lite"/>
    </source>
</evidence>
<dbReference type="GeneID" id="30193464"/>
<evidence type="ECO:0000256" key="6">
    <source>
        <dbReference type="ARBA" id="ARBA00022691"/>
    </source>
</evidence>
<dbReference type="GO" id="GO:0005634">
    <property type="term" value="C:nucleus"/>
    <property type="evidence" value="ECO:0007669"/>
    <property type="project" value="UniProtKB-SubCell"/>
</dbReference>
<dbReference type="SMART" id="SM00570">
    <property type="entry name" value="AWS"/>
    <property type="match status" value="1"/>
</dbReference>
<proteinExistence type="predicted"/>
<evidence type="ECO:0000259" key="11">
    <source>
        <dbReference type="PROSITE" id="PS51215"/>
    </source>
</evidence>
<feature type="region of interest" description="Disordered" evidence="8">
    <location>
        <begin position="26"/>
        <end position="195"/>
    </location>
</feature>
<organism evidence="12 13">
    <name type="scientific">Cryptococcus wingfieldii CBS 7118</name>
    <dbReference type="NCBI Taxonomy" id="1295528"/>
    <lineage>
        <taxon>Eukaryota</taxon>
        <taxon>Fungi</taxon>
        <taxon>Dikarya</taxon>
        <taxon>Basidiomycota</taxon>
        <taxon>Agaricomycotina</taxon>
        <taxon>Tremellomycetes</taxon>
        <taxon>Tremellales</taxon>
        <taxon>Cryptococcaceae</taxon>
        <taxon>Cryptococcus</taxon>
    </lineage>
</organism>
<dbReference type="InterPro" id="IPR001214">
    <property type="entry name" value="SET_dom"/>
</dbReference>